<evidence type="ECO:0000313" key="2">
    <source>
        <dbReference type="EMBL" id="MBS2096753.1"/>
    </source>
</evidence>
<proteinExistence type="predicted"/>
<sequence>MKNTSQKILSVIGLFVLLFTFPSQITQAQKSKIGIKGGLNLSSMTFDNADEKNRLPGFNVGVFTHLPITKTFGVQPEVLYSTKGVKAIYNEEFLGMEVAEGESELNLKYLEVPVYFTFNFSKSFDIHLGPYIAVLLNSNAETDTEVLDWMNINESEDIDNDQFNKLDYGLAGGIAYHINNLSLGVNYSYGLNQVASSDEPIETLLGDAKNSNLQVYIGIAF</sequence>
<evidence type="ECO:0000313" key="3">
    <source>
        <dbReference type="Proteomes" id="UP000708576"/>
    </source>
</evidence>
<dbReference type="EMBL" id="JAGUCO010000001">
    <property type="protein sequence ID" value="MBS2096753.1"/>
    <property type="molecule type" value="Genomic_DNA"/>
</dbReference>
<reference evidence="2 3" key="1">
    <citation type="journal article" date="2015" name="Int. J. Syst. Evol. Microbiol.">
        <title>Carboxylicivirga linearis sp. nov., isolated from a sea cucumber culture pond.</title>
        <authorList>
            <person name="Wang F.Q."/>
            <person name="Zhou Y.X."/>
            <person name="Lin X.Z."/>
            <person name="Chen G.J."/>
            <person name="Du Z.J."/>
        </authorList>
    </citation>
    <scope>NUCLEOTIDE SEQUENCE [LARGE SCALE GENOMIC DNA]</scope>
    <source>
        <strain evidence="2 3">FB218</strain>
    </source>
</reference>
<dbReference type="SUPFAM" id="SSF56925">
    <property type="entry name" value="OMPA-like"/>
    <property type="match status" value="1"/>
</dbReference>
<dbReference type="RefSeq" id="WP_212212147.1">
    <property type="nucleotide sequence ID" value="NZ_JAGUCO010000001.1"/>
</dbReference>
<comment type="caution">
    <text evidence="2">The sequence shown here is derived from an EMBL/GenBank/DDBJ whole genome shotgun (WGS) entry which is preliminary data.</text>
</comment>
<keyword evidence="3" id="KW-1185">Reference proteome</keyword>
<dbReference type="Pfam" id="PF13568">
    <property type="entry name" value="OMP_b-brl_2"/>
    <property type="match status" value="1"/>
</dbReference>
<organism evidence="2 3">
    <name type="scientific">Carboxylicivirga linearis</name>
    <dbReference type="NCBI Taxonomy" id="1628157"/>
    <lineage>
        <taxon>Bacteria</taxon>
        <taxon>Pseudomonadati</taxon>
        <taxon>Bacteroidota</taxon>
        <taxon>Bacteroidia</taxon>
        <taxon>Marinilabiliales</taxon>
        <taxon>Marinilabiliaceae</taxon>
        <taxon>Carboxylicivirga</taxon>
    </lineage>
</organism>
<accession>A0ABS5JPD0</accession>
<dbReference type="InterPro" id="IPR011250">
    <property type="entry name" value="OMP/PagP_B-barrel"/>
</dbReference>
<feature type="domain" description="Outer membrane protein beta-barrel" evidence="1">
    <location>
        <begin position="27"/>
        <end position="194"/>
    </location>
</feature>
<gene>
    <name evidence="2" type="ORF">KEM10_00600</name>
</gene>
<name>A0ABS5JPD0_9BACT</name>
<dbReference type="InterPro" id="IPR025665">
    <property type="entry name" value="Beta-barrel_OMP_2"/>
</dbReference>
<dbReference type="Proteomes" id="UP000708576">
    <property type="component" value="Unassembled WGS sequence"/>
</dbReference>
<evidence type="ECO:0000259" key="1">
    <source>
        <dbReference type="Pfam" id="PF13568"/>
    </source>
</evidence>
<dbReference type="Gene3D" id="2.40.160.20">
    <property type="match status" value="1"/>
</dbReference>
<protein>
    <submittedName>
        <fullName evidence="2">PorT family protein</fullName>
    </submittedName>
</protein>